<feature type="DNA-binding region" description="H-T-H motif" evidence="2">
    <location>
        <begin position="29"/>
        <end position="48"/>
    </location>
</feature>
<dbReference type="RefSeq" id="WP_008089468.1">
    <property type="nucleotide sequence ID" value="NZ_AEUX02000006.1"/>
</dbReference>
<dbReference type="OrthoDB" id="9810250at2"/>
<dbReference type="Proteomes" id="UP000003330">
    <property type="component" value="Unassembled WGS sequence"/>
</dbReference>
<dbReference type="InterPro" id="IPR009057">
    <property type="entry name" value="Homeodomain-like_sf"/>
</dbReference>
<dbReference type="Pfam" id="PF14278">
    <property type="entry name" value="TetR_C_8"/>
    <property type="match status" value="1"/>
</dbReference>
<dbReference type="PANTHER" id="PTHR43479:SF7">
    <property type="entry name" value="TETR-FAMILY TRANSCRIPTIONAL REGULATOR"/>
    <property type="match status" value="1"/>
</dbReference>
<evidence type="ECO:0000259" key="3">
    <source>
        <dbReference type="PROSITE" id="PS50977"/>
    </source>
</evidence>
<dbReference type="PANTHER" id="PTHR43479">
    <property type="entry name" value="ACREF/ENVCD OPERON REPRESSOR-RELATED"/>
    <property type="match status" value="1"/>
</dbReference>
<reference evidence="4 5" key="1">
    <citation type="journal article" date="2014" name="Int. J. Syst. Evol. Microbiol.">
        <title>Phylogenomics and the dynamic genome evolution of the genus Streptococcus.</title>
        <authorList>
            <consortium name="The Broad Institute Genome Sequencing Platform"/>
            <person name="Richards V.P."/>
            <person name="Palmer S.R."/>
            <person name="Pavinski Bitar P.D."/>
            <person name="Qin X."/>
            <person name="Weinstock G.M."/>
            <person name="Highlander S.K."/>
            <person name="Town C.D."/>
            <person name="Burne R.A."/>
            <person name="Stanhope M.J."/>
        </authorList>
    </citation>
    <scope>NUCLEOTIDE SEQUENCE [LARGE SCALE GENOMIC DNA]</scope>
    <source>
        <strain evidence="4 5">707-05</strain>
    </source>
</reference>
<dbReference type="EMBL" id="AEUX02000006">
    <property type="protein sequence ID" value="EHI69859.1"/>
    <property type="molecule type" value="Genomic_DNA"/>
</dbReference>
<dbReference type="InterPro" id="IPR050624">
    <property type="entry name" value="HTH-type_Tx_Regulator"/>
</dbReference>
<dbReference type="STRING" id="764299.STRIC_1104"/>
<accession>G5K2T6</accession>
<evidence type="ECO:0000313" key="4">
    <source>
        <dbReference type="EMBL" id="EHI69859.1"/>
    </source>
</evidence>
<dbReference type="InterPro" id="IPR039532">
    <property type="entry name" value="TetR_C_Firmicutes"/>
</dbReference>
<proteinExistence type="predicted"/>
<evidence type="ECO:0000256" key="2">
    <source>
        <dbReference type="PROSITE-ProRule" id="PRU00335"/>
    </source>
</evidence>
<name>G5K2T6_9STRE</name>
<keyword evidence="1 2" id="KW-0238">DNA-binding</keyword>
<evidence type="ECO:0000313" key="5">
    <source>
        <dbReference type="Proteomes" id="UP000003330"/>
    </source>
</evidence>
<feature type="domain" description="HTH tetR-type" evidence="3">
    <location>
        <begin position="6"/>
        <end position="66"/>
    </location>
</feature>
<dbReference type="InterPro" id="IPR001647">
    <property type="entry name" value="HTH_TetR"/>
</dbReference>
<dbReference type="GO" id="GO:0003677">
    <property type="term" value="F:DNA binding"/>
    <property type="evidence" value="ECO:0007669"/>
    <property type="project" value="UniProtKB-UniRule"/>
</dbReference>
<dbReference type="eggNOG" id="COG1309">
    <property type="taxonomic scope" value="Bacteria"/>
</dbReference>
<dbReference type="Pfam" id="PF00440">
    <property type="entry name" value="TetR_N"/>
    <property type="match status" value="1"/>
</dbReference>
<protein>
    <submittedName>
        <fullName evidence="4">Transcriptional regulator, TetR family</fullName>
    </submittedName>
</protein>
<dbReference type="SUPFAM" id="SSF46689">
    <property type="entry name" value="Homeodomain-like"/>
    <property type="match status" value="1"/>
</dbReference>
<dbReference type="Gene3D" id="1.10.357.10">
    <property type="entry name" value="Tetracycline Repressor, domain 2"/>
    <property type="match status" value="1"/>
</dbReference>
<gene>
    <name evidence="4" type="ORF">STRIC_1104</name>
</gene>
<dbReference type="PROSITE" id="PS50977">
    <property type="entry name" value="HTH_TETR_2"/>
    <property type="match status" value="1"/>
</dbReference>
<sequence length="192" mass="22034">MPVRQTETKNYLKEALCLLIAEKNFESISVSDLTQKAGINRSTSYLHYKDKTDMITQFKNDLFDGLYDILNDKKIYTDTEHVLKQTLTYITDNQEFVTALVNSQQLNFSQLLKDFIFQVLTSISHFQDIILAHYDIPYPYALEVYLASIEAIITYWISHGCQENNKEIAAIILAVIGQAKPIKDTPKSDRGI</sequence>
<keyword evidence="5" id="KW-1185">Reference proteome</keyword>
<evidence type="ECO:0000256" key="1">
    <source>
        <dbReference type="ARBA" id="ARBA00023125"/>
    </source>
</evidence>
<comment type="caution">
    <text evidence="4">The sequence shown here is derived from an EMBL/GenBank/DDBJ whole genome shotgun (WGS) entry which is preliminary data.</text>
</comment>
<organism evidence="4 5">
    <name type="scientific">Streptococcus ictaluri 707-05</name>
    <dbReference type="NCBI Taxonomy" id="764299"/>
    <lineage>
        <taxon>Bacteria</taxon>
        <taxon>Bacillati</taxon>
        <taxon>Bacillota</taxon>
        <taxon>Bacilli</taxon>
        <taxon>Lactobacillales</taxon>
        <taxon>Streptococcaceae</taxon>
        <taxon>Streptococcus</taxon>
    </lineage>
</organism>
<dbReference type="AlphaFoldDB" id="G5K2T6"/>